<evidence type="ECO:0000256" key="1">
    <source>
        <dbReference type="ARBA" id="ARBA00006484"/>
    </source>
</evidence>
<dbReference type="GO" id="GO:0050664">
    <property type="term" value="F:oxidoreductase activity, acting on NAD(P)H, oxygen as acceptor"/>
    <property type="evidence" value="ECO:0007669"/>
    <property type="project" value="TreeGrafter"/>
</dbReference>
<dbReference type="InterPro" id="IPR020904">
    <property type="entry name" value="Sc_DH/Rdtase_CS"/>
</dbReference>
<proteinExistence type="inferred from homology"/>
<dbReference type="InterPro" id="IPR036291">
    <property type="entry name" value="NAD(P)-bd_dom_sf"/>
</dbReference>
<dbReference type="Pfam" id="PF00106">
    <property type="entry name" value="adh_short"/>
    <property type="match status" value="1"/>
</dbReference>
<dbReference type="SMART" id="SM00822">
    <property type="entry name" value="PKS_KR"/>
    <property type="match status" value="1"/>
</dbReference>
<dbReference type="InterPro" id="IPR002347">
    <property type="entry name" value="SDR_fam"/>
</dbReference>
<keyword evidence="3" id="KW-0560">Oxidoreductase</keyword>
<dbReference type="PROSITE" id="PS00061">
    <property type="entry name" value="ADH_SHORT"/>
    <property type="match status" value="1"/>
</dbReference>
<gene>
    <name evidence="5" type="ORF">EXIGLDRAFT_716242</name>
</gene>
<dbReference type="PRINTS" id="PR00081">
    <property type="entry name" value="GDHRDH"/>
</dbReference>
<evidence type="ECO:0000256" key="3">
    <source>
        <dbReference type="ARBA" id="ARBA00023002"/>
    </source>
</evidence>
<reference evidence="5 6" key="1">
    <citation type="journal article" date="2016" name="Mol. Biol. Evol.">
        <title>Comparative Genomics of Early-Diverging Mushroom-Forming Fungi Provides Insights into the Origins of Lignocellulose Decay Capabilities.</title>
        <authorList>
            <person name="Nagy L.G."/>
            <person name="Riley R."/>
            <person name="Tritt A."/>
            <person name="Adam C."/>
            <person name="Daum C."/>
            <person name="Floudas D."/>
            <person name="Sun H."/>
            <person name="Yadav J.S."/>
            <person name="Pangilinan J."/>
            <person name="Larsson K.H."/>
            <person name="Matsuura K."/>
            <person name="Barry K."/>
            <person name="Labutti K."/>
            <person name="Kuo R."/>
            <person name="Ohm R.A."/>
            <person name="Bhattacharya S.S."/>
            <person name="Shirouzu T."/>
            <person name="Yoshinaga Y."/>
            <person name="Martin F.M."/>
            <person name="Grigoriev I.V."/>
            <person name="Hibbett D.S."/>
        </authorList>
    </citation>
    <scope>NUCLEOTIDE SEQUENCE [LARGE SCALE GENOMIC DNA]</scope>
    <source>
        <strain evidence="5 6">HHB12029</strain>
    </source>
</reference>
<comment type="similarity">
    <text evidence="1">Belongs to the short-chain dehydrogenases/reductases (SDR) family.</text>
</comment>
<dbReference type="PANTHER" id="PTHR43008">
    <property type="entry name" value="BENZIL REDUCTASE"/>
    <property type="match status" value="1"/>
</dbReference>
<keyword evidence="2" id="KW-0521">NADP</keyword>
<evidence type="ECO:0000259" key="4">
    <source>
        <dbReference type="SMART" id="SM00822"/>
    </source>
</evidence>
<dbReference type="FunFam" id="3.40.50.720:FF:000281">
    <property type="entry name" value="Uncharacterized oxidoreductase YIR035C"/>
    <property type="match status" value="1"/>
</dbReference>
<organism evidence="5 6">
    <name type="scientific">Exidia glandulosa HHB12029</name>
    <dbReference type="NCBI Taxonomy" id="1314781"/>
    <lineage>
        <taxon>Eukaryota</taxon>
        <taxon>Fungi</taxon>
        <taxon>Dikarya</taxon>
        <taxon>Basidiomycota</taxon>
        <taxon>Agaricomycotina</taxon>
        <taxon>Agaricomycetes</taxon>
        <taxon>Auriculariales</taxon>
        <taxon>Exidiaceae</taxon>
        <taxon>Exidia</taxon>
    </lineage>
</organism>
<dbReference type="EMBL" id="KV425882">
    <property type="protein sequence ID" value="KZW04254.1"/>
    <property type="molecule type" value="Genomic_DNA"/>
</dbReference>
<dbReference type="Gene3D" id="3.40.50.720">
    <property type="entry name" value="NAD(P)-binding Rossmann-like Domain"/>
    <property type="match status" value="1"/>
</dbReference>
<keyword evidence="6" id="KW-1185">Reference proteome</keyword>
<dbReference type="PANTHER" id="PTHR43008:SF8">
    <property type="entry name" value="BENZIL REDUCTASE ((S)-BENZOIN FORMING) IRC24"/>
    <property type="match status" value="1"/>
</dbReference>
<accession>A0A165QYU3</accession>
<evidence type="ECO:0000313" key="5">
    <source>
        <dbReference type="EMBL" id="KZW04254.1"/>
    </source>
</evidence>
<dbReference type="OrthoDB" id="9876299at2759"/>
<dbReference type="FunCoup" id="A0A165QYU3">
    <property type="interactions" value="70"/>
</dbReference>
<dbReference type="InParanoid" id="A0A165QYU3"/>
<dbReference type="InterPro" id="IPR057326">
    <property type="entry name" value="KR_dom"/>
</dbReference>
<dbReference type="Proteomes" id="UP000077266">
    <property type="component" value="Unassembled WGS sequence"/>
</dbReference>
<name>A0A165QYU3_EXIGL</name>
<evidence type="ECO:0000313" key="6">
    <source>
        <dbReference type="Proteomes" id="UP000077266"/>
    </source>
</evidence>
<dbReference type="SUPFAM" id="SSF51735">
    <property type="entry name" value="NAD(P)-binding Rossmann-fold domains"/>
    <property type="match status" value="1"/>
</dbReference>
<dbReference type="AlphaFoldDB" id="A0A165QYU3"/>
<feature type="domain" description="Ketoreductase" evidence="4">
    <location>
        <begin position="4"/>
        <end position="184"/>
    </location>
</feature>
<sequence>MSAAVVLVTGASRGIGLAVTRMLLEKQHRVVTISRSLPDALQELAAKYPDTLATIRGDVADPAIVDAAVSRFGKLDALILNAGTALPFARIADAEKAPLDAWRAHFETNFFSLVTTLHRATPLLRESNGARVIFVSSGAATGSTGAWGPYNAAKAAMNSLARTFANEEPSITSIAFRPGVVDTEMQGEIRSVARESMKPDEYDRFITLHETGKLASPDVPANVIVRLALEAPKELSGQFISIDGPECAPYKTVN</sequence>
<dbReference type="STRING" id="1314781.A0A165QYU3"/>
<evidence type="ECO:0000256" key="2">
    <source>
        <dbReference type="ARBA" id="ARBA00022857"/>
    </source>
</evidence>
<protein>
    <submittedName>
        <fullName evidence="5">NAD(P)-binding protein</fullName>
    </submittedName>
</protein>